<evidence type="ECO:0008006" key="3">
    <source>
        <dbReference type="Google" id="ProtNLM"/>
    </source>
</evidence>
<dbReference type="STRING" id="43775.SAMN04489760_12812"/>
<dbReference type="Gene3D" id="1.10.10.1100">
    <property type="entry name" value="BFD-like [2Fe-2S]-binding domain"/>
    <property type="match status" value="1"/>
</dbReference>
<dbReference type="AlphaFoldDB" id="A0A1H7ZZ29"/>
<dbReference type="InterPro" id="IPR041854">
    <property type="entry name" value="BFD-like_2Fe2S-bd_dom_sf"/>
</dbReference>
<proteinExistence type="predicted"/>
<accession>A0A1H7ZZ29</accession>
<reference evidence="1 2" key="1">
    <citation type="submission" date="2016-10" db="EMBL/GenBank/DDBJ databases">
        <authorList>
            <person name="de Groot N.N."/>
        </authorList>
    </citation>
    <scope>NUCLEOTIDE SEQUENCE [LARGE SCALE GENOMIC DNA]</scope>
    <source>
        <strain evidence="1 2">DSM 8423</strain>
    </source>
</reference>
<dbReference type="OrthoDB" id="9805137at2"/>
<dbReference type="Proteomes" id="UP000198744">
    <property type="component" value="Unassembled WGS sequence"/>
</dbReference>
<keyword evidence="2" id="KW-1185">Reference proteome</keyword>
<name>A0A1H7ZZ29_9BACT</name>
<sequence>MIKLGPFNDDADFKDNDPICYCFNYTKAEIEKDYIDHGRSTILEKIALANRNGGCDCTQKNPKRS</sequence>
<dbReference type="EMBL" id="FOBS01000028">
    <property type="protein sequence ID" value="SEM62974.1"/>
    <property type="molecule type" value="Genomic_DNA"/>
</dbReference>
<evidence type="ECO:0000313" key="1">
    <source>
        <dbReference type="EMBL" id="SEM62974.1"/>
    </source>
</evidence>
<gene>
    <name evidence="1" type="ORF">SAMN04489760_12812</name>
</gene>
<organism evidence="1 2">
    <name type="scientific">Syntrophus gentianae</name>
    <dbReference type="NCBI Taxonomy" id="43775"/>
    <lineage>
        <taxon>Bacteria</taxon>
        <taxon>Pseudomonadati</taxon>
        <taxon>Thermodesulfobacteriota</taxon>
        <taxon>Syntrophia</taxon>
        <taxon>Syntrophales</taxon>
        <taxon>Syntrophaceae</taxon>
        <taxon>Syntrophus</taxon>
    </lineage>
</organism>
<evidence type="ECO:0000313" key="2">
    <source>
        <dbReference type="Proteomes" id="UP000198744"/>
    </source>
</evidence>
<protein>
    <recommendedName>
        <fullName evidence="3">BFD-like [2Fe-2S] binding domain-containing protein</fullName>
    </recommendedName>
</protein>